<evidence type="ECO:0000256" key="3">
    <source>
        <dbReference type="ARBA" id="ARBA00023125"/>
    </source>
</evidence>
<dbReference type="GO" id="GO:0003700">
    <property type="term" value="F:DNA-binding transcription factor activity"/>
    <property type="evidence" value="ECO:0007669"/>
    <property type="project" value="InterPro"/>
</dbReference>
<dbReference type="InterPro" id="IPR036388">
    <property type="entry name" value="WH-like_DNA-bd_sf"/>
</dbReference>
<evidence type="ECO:0000259" key="5">
    <source>
        <dbReference type="PROSITE" id="PS50931"/>
    </source>
</evidence>
<dbReference type="Pfam" id="PF00126">
    <property type="entry name" value="HTH_1"/>
    <property type="match status" value="1"/>
</dbReference>
<organism evidence="6 7">
    <name type="scientific">Roseibium album</name>
    <dbReference type="NCBI Taxonomy" id="311410"/>
    <lineage>
        <taxon>Bacteria</taxon>
        <taxon>Pseudomonadati</taxon>
        <taxon>Pseudomonadota</taxon>
        <taxon>Alphaproteobacteria</taxon>
        <taxon>Hyphomicrobiales</taxon>
        <taxon>Stappiaceae</taxon>
        <taxon>Roseibium</taxon>
    </lineage>
</organism>
<dbReference type="PRINTS" id="PR00039">
    <property type="entry name" value="HTHLYSR"/>
</dbReference>
<dbReference type="Proteomes" id="UP000049983">
    <property type="component" value="Unassembled WGS sequence"/>
</dbReference>
<accession>A0A0M6ZB20</accession>
<dbReference type="STRING" id="311410.LA5095_03189"/>
<dbReference type="SUPFAM" id="SSF46785">
    <property type="entry name" value="Winged helix' DNA-binding domain"/>
    <property type="match status" value="1"/>
</dbReference>
<keyword evidence="7" id="KW-1185">Reference proteome</keyword>
<evidence type="ECO:0000313" key="7">
    <source>
        <dbReference type="Proteomes" id="UP000049983"/>
    </source>
</evidence>
<dbReference type="InterPro" id="IPR036390">
    <property type="entry name" value="WH_DNA-bd_sf"/>
</dbReference>
<evidence type="ECO:0000256" key="4">
    <source>
        <dbReference type="ARBA" id="ARBA00023163"/>
    </source>
</evidence>
<dbReference type="Pfam" id="PF03466">
    <property type="entry name" value="LysR_substrate"/>
    <property type="match status" value="1"/>
</dbReference>
<dbReference type="EMBL" id="CXWC01000001">
    <property type="protein sequence ID" value="CTQ64877.1"/>
    <property type="molecule type" value="Genomic_DNA"/>
</dbReference>
<dbReference type="AlphaFoldDB" id="A0A0M6ZB20"/>
<dbReference type="SUPFAM" id="SSF53850">
    <property type="entry name" value="Periplasmic binding protein-like II"/>
    <property type="match status" value="1"/>
</dbReference>
<dbReference type="OrthoDB" id="9791253at2"/>
<dbReference type="Gene3D" id="3.40.190.10">
    <property type="entry name" value="Periplasmic binding protein-like II"/>
    <property type="match status" value="2"/>
</dbReference>
<gene>
    <name evidence="6" type="primary">yofA_1</name>
    <name evidence="6" type="ORF">LA5096_00556</name>
</gene>
<sequence>MTFEQLKTFLTVARMGGVRKAAEQMNVSQPAVSTRISSLETYLGTELFSRVSTGVVLTRKGVLLRNHAEQIMEIMERIKGDVMAEDSVSSLLRLGVAETVAQTWLPDFLRALHRSFPRLKIEVSVDISVNLRELLLDRSLDLTILMGPISDYSVDNLDLPPFELSWYRPIDLADPDLSTTPVITYNRNSRPHRELTQQLRDRYGSTAQIFPTNSLSTGFEMVASGIGVGILPHVLGHRLVEEKRITTFDPGWQATPLNFTATYIGEPRNELISRAARVAQKVALEFGDVDRSAQGRAGQGGSL</sequence>
<dbReference type="InterPro" id="IPR005119">
    <property type="entry name" value="LysR_subst-bd"/>
</dbReference>
<evidence type="ECO:0000313" key="6">
    <source>
        <dbReference type="EMBL" id="CTQ64877.1"/>
    </source>
</evidence>
<dbReference type="PANTHER" id="PTHR30126:SF77">
    <property type="entry name" value="TRANSCRIPTIONAL REGULATORY PROTEIN"/>
    <property type="match status" value="1"/>
</dbReference>
<dbReference type="PROSITE" id="PS50931">
    <property type="entry name" value="HTH_LYSR"/>
    <property type="match status" value="1"/>
</dbReference>
<dbReference type="PANTHER" id="PTHR30126">
    <property type="entry name" value="HTH-TYPE TRANSCRIPTIONAL REGULATOR"/>
    <property type="match status" value="1"/>
</dbReference>
<protein>
    <submittedName>
        <fullName evidence="6">HTH-type transcriptional regulator YofA</fullName>
    </submittedName>
</protein>
<evidence type="ECO:0000256" key="1">
    <source>
        <dbReference type="ARBA" id="ARBA00009437"/>
    </source>
</evidence>
<proteinExistence type="inferred from homology"/>
<dbReference type="CDD" id="cd05466">
    <property type="entry name" value="PBP2_LTTR_substrate"/>
    <property type="match status" value="1"/>
</dbReference>
<name>A0A0M6ZB20_9HYPH</name>
<dbReference type="Gene3D" id="1.10.10.10">
    <property type="entry name" value="Winged helix-like DNA-binding domain superfamily/Winged helix DNA-binding domain"/>
    <property type="match status" value="1"/>
</dbReference>
<dbReference type="RefSeq" id="WP_055116975.1">
    <property type="nucleotide sequence ID" value="NZ_CANKXR010000009.1"/>
</dbReference>
<dbReference type="InterPro" id="IPR000847">
    <property type="entry name" value="LysR_HTH_N"/>
</dbReference>
<comment type="similarity">
    <text evidence="1">Belongs to the LysR transcriptional regulatory family.</text>
</comment>
<dbReference type="GO" id="GO:0000976">
    <property type="term" value="F:transcription cis-regulatory region binding"/>
    <property type="evidence" value="ECO:0007669"/>
    <property type="project" value="TreeGrafter"/>
</dbReference>
<dbReference type="FunFam" id="1.10.10.10:FF:000001">
    <property type="entry name" value="LysR family transcriptional regulator"/>
    <property type="match status" value="1"/>
</dbReference>
<dbReference type="GeneID" id="97668008"/>
<keyword evidence="4" id="KW-0804">Transcription</keyword>
<keyword evidence="3" id="KW-0238">DNA-binding</keyword>
<evidence type="ECO:0000256" key="2">
    <source>
        <dbReference type="ARBA" id="ARBA00023015"/>
    </source>
</evidence>
<reference evidence="7" key="1">
    <citation type="submission" date="2015-07" db="EMBL/GenBank/DDBJ databases">
        <authorList>
            <person name="Rodrigo-Torres Lidia"/>
            <person name="Arahal R.David."/>
        </authorList>
    </citation>
    <scope>NUCLEOTIDE SEQUENCE [LARGE SCALE GENOMIC DNA]</scope>
    <source>
        <strain evidence="7">CECT 5096</strain>
    </source>
</reference>
<keyword evidence="2" id="KW-0805">Transcription regulation</keyword>
<feature type="domain" description="HTH lysR-type" evidence="5">
    <location>
        <begin position="1"/>
        <end position="58"/>
    </location>
</feature>